<sequence>MTDPVMEARARHASTRARQQTQQAPAQQTQMDFPDESLPTGAEAVNILGAVRDTRAGLSSSRRLFLESDQQASSSSQMLPVLPPGQTLLADRFTDRLVPCFMEVAQGLEALDKTKAVLTEWETRFGDASYADKQANARMLSLQDARDLYCAELQNSEHLEKKVGLLSKRCGDLEKKLRNAETYAKMVFDVYYDKTHSEVTVLLSEVRAKELELLGRVEKAERDSGTLREHLETVNGNLRETEKREEAAKKELADTMAAYRTTAEQQQKAAAQVETARGENARLSAQVQSLVSQLSEMTERERQSRVESSRYADTARSARESEERKIAEMTREANRKIKEYEQEANANVNKARAEYVAEYKIMKTREKAMEEQLRREKDINIDISDRLKRREAEIVGLKQSFQQRLDEERAELQKHIASSYRGMMSDIAPARRIGDEENLGPLGQLWSSRRRDPSPLPERRRDPSPMARPPSRGPPAEPSDEKRMRLRQPVTTTFDPRR</sequence>
<accession>A0AAV5SAW4</accession>
<feature type="compositionally biased region" description="Basic and acidic residues" evidence="1">
    <location>
        <begin position="316"/>
        <end position="325"/>
    </location>
</feature>
<dbReference type="EMBL" id="BTSX01000001">
    <property type="protein sequence ID" value="GMS79547.1"/>
    <property type="molecule type" value="Genomic_DNA"/>
</dbReference>
<feature type="compositionally biased region" description="Basic and acidic residues" evidence="1">
    <location>
        <begin position="297"/>
        <end position="310"/>
    </location>
</feature>
<comment type="caution">
    <text evidence="2">The sequence shown here is derived from an EMBL/GenBank/DDBJ whole genome shotgun (WGS) entry which is preliminary data.</text>
</comment>
<dbReference type="Proteomes" id="UP001432027">
    <property type="component" value="Unassembled WGS sequence"/>
</dbReference>
<feature type="compositionally biased region" description="Pro residues" evidence="1">
    <location>
        <begin position="466"/>
        <end position="477"/>
    </location>
</feature>
<name>A0AAV5SAW4_9BILA</name>
<organism evidence="2 3">
    <name type="scientific">Pristionchus entomophagus</name>
    <dbReference type="NCBI Taxonomy" id="358040"/>
    <lineage>
        <taxon>Eukaryota</taxon>
        <taxon>Metazoa</taxon>
        <taxon>Ecdysozoa</taxon>
        <taxon>Nematoda</taxon>
        <taxon>Chromadorea</taxon>
        <taxon>Rhabditida</taxon>
        <taxon>Rhabditina</taxon>
        <taxon>Diplogasteromorpha</taxon>
        <taxon>Diplogasteroidea</taxon>
        <taxon>Neodiplogasteridae</taxon>
        <taxon>Pristionchus</taxon>
    </lineage>
</organism>
<evidence type="ECO:0000256" key="1">
    <source>
        <dbReference type="SAM" id="MobiDB-lite"/>
    </source>
</evidence>
<protein>
    <submittedName>
        <fullName evidence="2">Uncharacterized protein</fullName>
    </submittedName>
</protein>
<feature type="compositionally biased region" description="Basic and acidic residues" evidence="1">
    <location>
        <begin position="449"/>
        <end position="463"/>
    </location>
</feature>
<feature type="compositionally biased region" description="Polar residues" evidence="1">
    <location>
        <begin position="489"/>
        <end position="498"/>
    </location>
</feature>
<feature type="region of interest" description="Disordered" evidence="1">
    <location>
        <begin position="431"/>
        <end position="498"/>
    </location>
</feature>
<dbReference type="AlphaFoldDB" id="A0AAV5SAW4"/>
<reference evidence="2" key="1">
    <citation type="submission" date="2023-10" db="EMBL/GenBank/DDBJ databases">
        <title>Genome assembly of Pristionchus species.</title>
        <authorList>
            <person name="Yoshida K."/>
            <person name="Sommer R.J."/>
        </authorList>
    </citation>
    <scope>NUCLEOTIDE SEQUENCE</scope>
    <source>
        <strain evidence="2">RS0144</strain>
    </source>
</reference>
<keyword evidence="3" id="KW-1185">Reference proteome</keyword>
<evidence type="ECO:0000313" key="2">
    <source>
        <dbReference type="EMBL" id="GMS79547.1"/>
    </source>
</evidence>
<feature type="compositionally biased region" description="Low complexity" evidence="1">
    <location>
        <begin position="16"/>
        <end position="30"/>
    </location>
</feature>
<evidence type="ECO:0000313" key="3">
    <source>
        <dbReference type="Proteomes" id="UP001432027"/>
    </source>
</evidence>
<gene>
    <name evidence="2" type="ORF">PENTCL1PPCAC_1722</name>
</gene>
<feature type="region of interest" description="Disordered" evidence="1">
    <location>
        <begin position="1"/>
        <end position="39"/>
    </location>
</feature>
<feature type="compositionally biased region" description="Basic and acidic residues" evidence="1">
    <location>
        <begin position="1"/>
        <end position="10"/>
    </location>
</feature>
<proteinExistence type="predicted"/>
<feature type="region of interest" description="Disordered" evidence="1">
    <location>
        <begin position="294"/>
        <end position="325"/>
    </location>
</feature>